<dbReference type="EMBL" id="AP035882">
    <property type="protein sequence ID" value="BFP50140.1"/>
    <property type="molecule type" value="Genomic_DNA"/>
</dbReference>
<proteinExistence type="predicted"/>
<protein>
    <submittedName>
        <fullName evidence="1">Uncharacterized protein</fullName>
    </submittedName>
</protein>
<keyword evidence="1" id="KW-0614">Plasmid</keyword>
<accession>A0AB33KFB5</accession>
<evidence type="ECO:0000313" key="1">
    <source>
        <dbReference type="EMBL" id="BFP50140.1"/>
    </source>
</evidence>
<dbReference type="AlphaFoldDB" id="A0AB33KFB5"/>
<dbReference type="KEGG" id="kic:KCMC57_65080"/>
<name>A0AB33KFB5_9ACTN</name>
<geneLocation type="plasmid" evidence="1">
    <name>pCMC57_01</name>
</geneLocation>
<sequence length="66" mass="7017">MRMDAEDLEITPLSGPSCAGVRDLIVHLLASHPLVTGVGAITEYRGDVGLKVEIGGLDFEVWVEPA</sequence>
<gene>
    <name evidence="1" type="ORF">KCMC57_65080</name>
</gene>
<organism evidence="1">
    <name type="scientific">Kitasatospora sp. CMC57</name>
    <dbReference type="NCBI Taxonomy" id="3231513"/>
    <lineage>
        <taxon>Bacteria</taxon>
        <taxon>Bacillati</taxon>
        <taxon>Actinomycetota</taxon>
        <taxon>Actinomycetes</taxon>
        <taxon>Kitasatosporales</taxon>
        <taxon>Streptomycetaceae</taxon>
        <taxon>Kitasatospora</taxon>
    </lineage>
</organism>
<reference evidence="1" key="1">
    <citation type="submission" date="2024-07" db="EMBL/GenBank/DDBJ databases">
        <title>Complete genome sequences of cellulolytic bacteria, Kitasatospora sp. CMC57 and Streptomyces sp. CMC78, isolated from Japanese agricultural soil.</title>
        <authorList>
            <person name="Hashimoto T."/>
            <person name="Ito M."/>
            <person name="Iwamoto M."/>
            <person name="Fukahori D."/>
            <person name="Shoda T."/>
            <person name="Sakoda M."/>
            <person name="Morohoshi T."/>
            <person name="Mitsuboshi M."/>
            <person name="Nishizawa T."/>
        </authorList>
    </citation>
    <scope>NUCLEOTIDE SEQUENCE</scope>
    <source>
        <strain evidence="1">CMC57</strain>
        <plasmid evidence="1">pCMC57_01</plasmid>
    </source>
</reference>